<proteinExistence type="predicted"/>
<dbReference type="InterPro" id="IPR024977">
    <property type="entry name" value="Apc4-like_WD40_dom"/>
</dbReference>
<evidence type="ECO:0000256" key="2">
    <source>
        <dbReference type="ARBA" id="ARBA00022574"/>
    </source>
</evidence>
<dbReference type="PANTHER" id="PTHR15722">
    <property type="entry name" value="IFT140/172-RELATED"/>
    <property type="match status" value="1"/>
</dbReference>
<dbReference type="InterPro" id="IPR015943">
    <property type="entry name" value="WD40/YVTN_repeat-like_dom_sf"/>
</dbReference>
<gene>
    <name evidence="7" type="ORF">OEG84_11920</name>
</gene>
<dbReference type="Pfam" id="PF00400">
    <property type="entry name" value="WD40"/>
    <property type="match status" value="1"/>
</dbReference>
<dbReference type="SUPFAM" id="SSF50998">
    <property type="entry name" value="Quinoprotein alcohol dehydrogenase-like"/>
    <property type="match status" value="1"/>
</dbReference>
<keyword evidence="2" id="KW-0853">WD repeat</keyword>
<name>A0ABT3Z9I4_9HYPH</name>
<evidence type="ECO:0000256" key="5">
    <source>
        <dbReference type="ARBA" id="ARBA00023273"/>
    </source>
</evidence>
<dbReference type="InterPro" id="IPR011047">
    <property type="entry name" value="Quinoprotein_ADH-like_sf"/>
</dbReference>
<evidence type="ECO:0000313" key="7">
    <source>
        <dbReference type="EMBL" id="MCY0148397.1"/>
    </source>
</evidence>
<dbReference type="SMART" id="SM00320">
    <property type="entry name" value="WD40"/>
    <property type="match status" value="4"/>
</dbReference>
<dbReference type="EMBL" id="JAOVZR010000001">
    <property type="protein sequence ID" value="MCY0148397.1"/>
    <property type="molecule type" value="Genomic_DNA"/>
</dbReference>
<comment type="subcellular location">
    <subcellularLocation>
        <location evidence="1">Cell projection</location>
        <location evidence="1">Cilium</location>
    </subcellularLocation>
</comment>
<keyword evidence="8" id="KW-1185">Reference proteome</keyword>
<accession>A0ABT3Z9I4</accession>
<evidence type="ECO:0000313" key="8">
    <source>
        <dbReference type="Proteomes" id="UP001073227"/>
    </source>
</evidence>
<evidence type="ECO:0000256" key="4">
    <source>
        <dbReference type="ARBA" id="ARBA00023069"/>
    </source>
</evidence>
<dbReference type="RefSeq" id="WP_267653964.1">
    <property type="nucleotide sequence ID" value="NZ_JAOVZR010000001.1"/>
</dbReference>
<evidence type="ECO:0000256" key="1">
    <source>
        <dbReference type="ARBA" id="ARBA00004138"/>
    </source>
</evidence>
<protein>
    <submittedName>
        <fullName evidence="7">WD40 repeat domain-containing protein</fullName>
    </submittedName>
</protein>
<reference evidence="7" key="1">
    <citation type="submission" date="2022-10" db="EMBL/GenBank/DDBJ databases">
        <title>Hoeflea sp. G2-23, isolated from marine algae.</title>
        <authorList>
            <person name="Kristyanto S."/>
            <person name="Kim J.M."/>
            <person name="Jeon C.O."/>
        </authorList>
    </citation>
    <scope>NUCLEOTIDE SEQUENCE</scope>
    <source>
        <strain evidence="7">G2-23</strain>
    </source>
</reference>
<organism evidence="7 8">
    <name type="scientific">Hoeflea algicola</name>
    <dbReference type="NCBI Taxonomy" id="2983763"/>
    <lineage>
        <taxon>Bacteria</taxon>
        <taxon>Pseudomonadati</taxon>
        <taxon>Pseudomonadota</taxon>
        <taxon>Alphaproteobacteria</taxon>
        <taxon>Hyphomicrobiales</taxon>
        <taxon>Rhizobiaceae</taxon>
        <taxon>Hoeflea</taxon>
    </lineage>
</organism>
<dbReference type="Gene3D" id="2.130.10.10">
    <property type="entry name" value="YVTN repeat-like/Quinoprotein amine dehydrogenase"/>
    <property type="match status" value="2"/>
</dbReference>
<keyword evidence="4" id="KW-0969">Cilium</keyword>
<evidence type="ECO:0000256" key="3">
    <source>
        <dbReference type="ARBA" id="ARBA00022737"/>
    </source>
</evidence>
<comment type="caution">
    <text evidence="7">The sequence shown here is derived from an EMBL/GenBank/DDBJ whole genome shotgun (WGS) entry which is preliminary data.</text>
</comment>
<dbReference type="Pfam" id="PF12894">
    <property type="entry name" value="ANAPC4_WD40"/>
    <property type="match status" value="1"/>
</dbReference>
<sequence>MPTVAPIDLDDHCLATAFLGEVPAFALASGQVVRLDHGTQRHELHDGLLAATTTWDNQSLITGGEDGKVMRLGADGTQTVLREPARKWVSAVAAGPQGAVAFTEGRVATVMLADGTQQRSFEEARTIEGLAFAPKGMRLAMARYNGVSLAFVNGNAPAVDFEWKGAHNQVMFHPDGRFLVTAMQENALHGWKLDGKPGSEQRHMRMTGYPAKVKSLSWSNRGKWLASSGAPSAIVWPFSGKDGPMGKAPKELGQRADTMVTCVACHPVEDLVAIGFGDGMVLAVRIADSKEALLRRPGKGPITAMTWNKPGRLLAFGSQAGDCGVVDIAG</sequence>
<keyword evidence="5" id="KW-0966">Cell projection</keyword>
<dbReference type="Proteomes" id="UP001073227">
    <property type="component" value="Unassembled WGS sequence"/>
</dbReference>
<feature type="domain" description="Anaphase-promoting complex subunit 4-like WD40" evidence="6">
    <location>
        <begin position="267"/>
        <end position="328"/>
    </location>
</feature>
<keyword evidence="3" id="KW-0677">Repeat</keyword>
<evidence type="ECO:0000259" key="6">
    <source>
        <dbReference type="Pfam" id="PF12894"/>
    </source>
</evidence>
<dbReference type="InterPro" id="IPR001680">
    <property type="entry name" value="WD40_rpt"/>
</dbReference>